<proteinExistence type="predicted"/>
<gene>
    <name evidence="3" type="ORF">AYBTSS11_LOCUS22471</name>
</gene>
<dbReference type="SUPFAM" id="SSF51445">
    <property type="entry name" value="(Trans)glycosidases"/>
    <property type="match status" value="1"/>
</dbReference>
<evidence type="ECO:0000313" key="4">
    <source>
        <dbReference type="Proteomes" id="UP001189624"/>
    </source>
</evidence>
<sequence>MEQIACEESLKNASDLECEKDLEADHKSIVCPTPQKNNEPLTIKSREGHTNMFLIDLFGHMSCSLRLLRLCKKTPTFENVYRQVEVLSKREFSHAHLAQMKYILPEGSLDSTKLVPDSNQSETLQEQFQLCPSFRRHFSGKNIVYHAEREQGLSSTKTSPSSHVENEESEKGLQKGSVPLSDQVDHQKESFSTTFQTNVVNTPVHMIRPLHSVTCSNSETPDMKHISCTADSFMTETPAQLAPARLLPISDVKLQDMPIQVSSACHKPAKRVLDFSLMEDNNGLGIRVQKFESIIALRENDSFPESSRECAEYCCTSVSSAFVPQEAEGRLGYSLEKITQKQAGLNTRMKRDMEANQGNTFNCSHPVVRQFIVDCLRYWVTEMHVDGFRFDLASIMTRSSRSEAWMLEASTKLALSLIGIYGQNVT</sequence>
<dbReference type="EMBL" id="OY731404">
    <property type="protein sequence ID" value="CAJ1969841.1"/>
    <property type="molecule type" value="Genomic_DNA"/>
</dbReference>
<feature type="domain" description="CDT1 Geminin-binding" evidence="2">
    <location>
        <begin position="52"/>
        <end position="135"/>
    </location>
</feature>
<name>A0AA86TJF6_9FABA</name>
<protein>
    <recommendedName>
        <fullName evidence="2">CDT1 Geminin-binding domain-containing protein</fullName>
    </recommendedName>
</protein>
<dbReference type="InterPro" id="IPR017853">
    <property type="entry name" value="GH"/>
</dbReference>
<dbReference type="InterPro" id="IPR014939">
    <property type="entry name" value="CDT1_Gemini-bd-like"/>
</dbReference>
<dbReference type="PANTHER" id="PTHR43002">
    <property type="entry name" value="GLYCOGEN DEBRANCHING ENZYME"/>
    <property type="match status" value="1"/>
</dbReference>
<evidence type="ECO:0000256" key="1">
    <source>
        <dbReference type="SAM" id="MobiDB-lite"/>
    </source>
</evidence>
<evidence type="ECO:0000313" key="3">
    <source>
        <dbReference type="EMBL" id="CAJ1969841.1"/>
    </source>
</evidence>
<dbReference type="SUPFAM" id="SSF46785">
    <property type="entry name" value="Winged helix' DNA-binding domain"/>
    <property type="match status" value="1"/>
</dbReference>
<dbReference type="Gramene" id="rna-AYBTSS11_LOCUS22471">
    <property type="protein sequence ID" value="CAJ1969841.1"/>
    <property type="gene ID" value="gene-AYBTSS11_LOCUS22471"/>
</dbReference>
<organism evidence="3 4">
    <name type="scientific">Sphenostylis stenocarpa</name>
    <dbReference type="NCBI Taxonomy" id="92480"/>
    <lineage>
        <taxon>Eukaryota</taxon>
        <taxon>Viridiplantae</taxon>
        <taxon>Streptophyta</taxon>
        <taxon>Embryophyta</taxon>
        <taxon>Tracheophyta</taxon>
        <taxon>Spermatophyta</taxon>
        <taxon>Magnoliopsida</taxon>
        <taxon>eudicotyledons</taxon>
        <taxon>Gunneridae</taxon>
        <taxon>Pentapetalae</taxon>
        <taxon>rosids</taxon>
        <taxon>fabids</taxon>
        <taxon>Fabales</taxon>
        <taxon>Fabaceae</taxon>
        <taxon>Papilionoideae</taxon>
        <taxon>50 kb inversion clade</taxon>
        <taxon>NPAAA clade</taxon>
        <taxon>indigoferoid/millettioid clade</taxon>
        <taxon>Phaseoleae</taxon>
        <taxon>Sphenostylis</taxon>
    </lineage>
</organism>
<evidence type="ECO:0000259" key="2">
    <source>
        <dbReference type="Pfam" id="PF08839"/>
    </source>
</evidence>
<feature type="compositionally biased region" description="Polar residues" evidence="1">
    <location>
        <begin position="152"/>
        <end position="163"/>
    </location>
</feature>
<accession>A0AA86TJF6</accession>
<reference evidence="3" key="1">
    <citation type="submission" date="2023-10" db="EMBL/GenBank/DDBJ databases">
        <authorList>
            <person name="Domelevo Entfellner J.-B."/>
        </authorList>
    </citation>
    <scope>NUCLEOTIDE SEQUENCE</scope>
</reference>
<dbReference type="InterPro" id="IPR036390">
    <property type="entry name" value="WH_DNA-bd_sf"/>
</dbReference>
<feature type="region of interest" description="Disordered" evidence="1">
    <location>
        <begin position="149"/>
        <end position="189"/>
    </location>
</feature>
<dbReference type="Pfam" id="PF08839">
    <property type="entry name" value="CDT1"/>
    <property type="match status" value="1"/>
</dbReference>
<keyword evidence="4" id="KW-1185">Reference proteome</keyword>
<dbReference type="Gene3D" id="3.20.20.80">
    <property type="entry name" value="Glycosidases"/>
    <property type="match status" value="1"/>
</dbReference>
<dbReference type="Proteomes" id="UP001189624">
    <property type="component" value="Chromosome 7"/>
</dbReference>
<feature type="compositionally biased region" description="Basic and acidic residues" evidence="1">
    <location>
        <begin position="164"/>
        <end position="173"/>
    </location>
</feature>
<dbReference type="AlphaFoldDB" id="A0AA86TJF6"/>